<keyword evidence="3" id="KW-0813">Transport</keyword>
<evidence type="ECO:0000313" key="9">
    <source>
        <dbReference type="Proteomes" id="UP000199290"/>
    </source>
</evidence>
<evidence type="ECO:0000256" key="1">
    <source>
        <dbReference type="ARBA" id="ARBA00004196"/>
    </source>
</evidence>
<accession>A0A1I6H3R7</accession>
<evidence type="ECO:0000256" key="6">
    <source>
        <dbReference type="SAM" id="SignalP"/>
    </source>
</evidence>
<feature type="domain" description="Fe/B12 periplasmic-binding" evidence="7">
    <location>
        <begin position="47"/>
        <end position="304"/>
    </location>
</feature>
<dbReference type="SUPFAM" id="SSF53807">
    <property type="entry name" value="Helical backbone' metal receptor"/>
    <property type="match status" value="1"/>
</dbReference>
<evidence type="ECO:0000256" key="5">
    <source>
        <dbReference type="ARBA" id="ARBA00022729"/>
    </source>
</evidence>
<dbReference type="GO" id="GO:0030288">
    <property type="term" value="C:outer membrane-bounded periplasmic space"/>
    <property type="evidence" value="ECO:0007669"/>
    <property type="project" value="TreeGrafter"/>
</dbReference>
<dbReference type="PANTHER" id="PTHR30532:SF1">
    <property type="entry name" value="IRON(3+)-HYDROXAMATE-BINDING PROTEIN FHUD"/>
    <property type="match status" value="1"/>
</dbReference>
<gene>
    <name evidence="8" type="ORF">SAMN04488073_2214</name>
</gene>
<protein>
    <submittedName>
        <fullName evidence="8">Iron complex transport system substrate-binding protein</fullName>
    </submittedName>
</protein>
<dbReference type="Pfam" id="PF01497">
    <property type="entry name" value="Peripla_BP_2"/>
    <property type="match status" value="1"/>
</dbReference>
<comment type="similarity">
    <text evidence="2">Belongs to the bacterial solute-binding protein 8 family.</text>
</comment>
<dbReference type="PANTHER" id="PTHR30532">
    <property type="entry name" value="IRON III DICITRATE-BINDING PERIPLASMIC PROTEIN"/>
    <property type="match status" value="1"/>
</dbReference>
<evidence type="ECO:0000259" key="7">
    <source>
        <dbReference type="PROSITE" id="PS50983"/>
    </source>
</evidence>
<keyword evidence="4" id="KW-0408">Iron</keyword>
<evidence type="ECO:0000256" key="3">
    <source>
        <dbReference type="ARBA" id="ARBA00022448"/>
    </source>
</evidence>
<keyword evidence="9" id="KW-1185">Reference proteome</keyword>
<dbReference type="Proteomes" id="UP000199290">
    <property type="component" value="Unassembled WGS sequence"/>
</dbReference>
<dbReference type="Gene3D" id="3.40.50.1980">
    <property type="entry name" value="Nitrogenase molybdenum iron protein domain"/>
    <property type="match status" value="2"/>
</dbReference>
<keyword evidence="4" id="KW-0410">Iron transport</keyword>
<organism evidence="8 9">
    <name type="scientific">Marinobacter gudaonensis</name>
    <dbReference type="NCBI Taxonomy" id="375760"/>
    <lineage>
        <taxon>Bacteria</taxon>
        <taxon>Pseudomonadati</taxon>
        <taxon>Pseudomonadota</taxon>
        <taxon>Gammaproteobacteria</taxon>
        <taxon>Pseudomonadales</taxon>
        <taxon>Marinobacteraceae</taxon>
        <taxon>Marinobacter</taxon>
    </lineage>
</organism>
<dbReference type="RefSeq" id="WP_228143597.1">
    <property type="nucleotide sequence ID" value="NZ_FOYV01000001.1"/>
</dbReference>
<evidence type="ECO:0000313" key="8">
    <source>
        <dbReference type="EMBL" id="SFR49049.1"/>
    </source>
</evidence>
<dbReference type="InterPro" id="IPR051313">
    <property type="entry name" value="Bact_iron-sidero_bind"/>
</dbReference>
<feature type="chain" id="PRO_5011578851" evidence="6">
    <location>
        <begin position="25"/>
        <end position="307"/>
    </location>
</feature>
<comment type="subcellular location">
    <subcellularLocation>
        <location evidence="1">Cell envelope</location>
    </subcellularLocation>
</comment>
<keyword evidence="5 6" id="KW-0732">Signal</keyword>
<evidence type="ECO:0000256" key="4">
    <source>
        <dbReference type="ARBA" id="ARBA00022496"/>
    </source>
</evidence>
<sequence>MAALRKRIATSLLVVLLSPVSGWADNHSIRLTDDRGETLRLSAAATRPAAISTFGADVALALGTAPVAVTDYGLQGVPDYLAPQLSGVRGLGPRHQPNLEVLSSVRPDLVIAIRRYTEKDGDQIEAIAPLLALDLITVEDSLRAVELAGQALGKPAKADALNDRFLERVQSLAERNNGKPTGTLALLTSGSETPFIYYDHFLPTVVLEQLGFDNVGGKPPNPESGIPLGYRISLEALLKLNPDTILLLPTSRQRTFTMNPIWPYLKAVSTGQVYEVPHYWKEGAGPIARERILDDIQRLLLAPDSGT</sequence>
<dbReference type="EMBL" id="FOYV01000001">
    <property type="protein sequence ID" value="SFR49049.1"/>
    <property type="molecule type" value="Genomic_DNA"/>
</dbReference>
<proteinExistence type="inferred from homology"/>
<dbReference type="STRING" id="375760.SAMN04488073_2214"/>
<evidence type="ECO:0000256" key="2">
    <source>
        <dbReference type="ARBA" id="ARBA00008814"/>
    </source>
</evidence>
<reference evidence="9" key="1">
    <citation type="submission" date="2016-10" db="EMBL/GenBank/DDBJ databases">
        <authorList>
            <person name="Varghese N."/>
            <person name="Submissions S."/>
        </authorList>
    </citation>
    <scope>NUCLEOTIDE SEQUENCE [LARGE SCALE GENOMIC DNA]</scope>
    <source>
        <strain evidence="9">CGMCC 1.6294</strain>
    </source>
</reference>
<dbReference type="GO" id="GO:1901678">
    <property type="term" value="P:iron coordination entity transport"/>
    <property type="evidence" value="ECO:0007669"/>
    <property type="project" value="UniProtKB-ARBA"/>
</dbReference>
<dbReference type="PROSITE" id="PS50983">
    <property type="entry name" value="FE_B12_PBP"/>
    <property type="match status" value="1"/>
</dbReference>
<feature type="signal peptide" evidence="6">
    <location>
        <begin position="1"/>
        <end position="24"/>
    </location>
</feature>
<name>A0A1I6H3R7_9GAMM</name>
<keyword evidence="4" id="KW-0406">Ion transport</keyword>
<dbReference type="InterPro" id="IPR002491">
    <property type="entry name" value="ABC_transptr_periplasmic_BD"/>
</dbReference>
<dbReference type="AlphaFoldDB" id="A0A1I6H3R7"/>